<name>A0A420VKS9_9BACI</name>
<dbReference type="RefSeq" id="WP_120665501.1">
    <property type="nucleotide sequence ID" value="NZ_AZRV01000001.1"/>
</dbReference>
<dbReference type="PANTHER" id="PTHR11049">
    <property type="entry name" value="ACYL COENZYME A THIOESTER HYDROLASE"/>
    <property type="match status" value="1"/>
</dbReference>
<protein>
    <submittedName>
        <fullName evidence="5">Acyl-CoA hydrolase</fullName>
    </submittedName>
</protein>
<proteinExistence type="inferred from homology"/>
<accession>A0A420VKS9</accession>
<dbReference type="PANTHER" id="PTHR11049:SF24">
    <property type="entry name" value="CYTOSOLIC ACYL COENZYME A THIOESTER HYDROLASE"/>
    <property type="match status" value="1"/>
</dbReference>
<dbReference type="CDD" id="cd03442">
    <property type="entry name" value="BFIT_BACH"/>
    <property type="match status" value="1"/>
</dbReference>
<evidence type="ECO:0000313" key="6">
    <source>
        <dbReference type="Proteomes" id="UP000286235"/>
    </source>
</evidence>
<evidence type="ECO:0000259" key="4">
    <source>
        <dbReference type="PROSITE" id="PS51770"/>
    </source>
</evidence>
<dbReference type="GO" id="GO:0005829">
    <property type="term" value="C:cytosol"/>
    <property type="evidence" value="ECO:0007669"/>
    <property type="project" value="TreeGrafter"/>
</dbReference>
<dbReference type="AlphaFoldDB" id="A0A420VKS9"/>
<feature type="domain" description="HotDog ACOT-type" evidence="4">
    <location>
        <begin position="9"/>
        <end position="121"/>
    </location>
</feature>
<dbReference type="Proteomes" id="UP000286235">
    <property type="component" value="Unassembled WGS sequence"/>
</dbReference>
<dbReference type="GO" id="GO:0009062">
    <property type="term" value="P:fatty acid catabolic process"/>
    <property type="evidence" value="ECO:0007669"/>
    <property type="project" value="TreeGrafter"/>
</dbReference>
<organism evidence="5 6">
    <name type="scientific">Caldibacillus debilis GB1</name>
    <dbReference type="NCBI Taxonomy" id="1339248"/>
    <lineage>
        <taxon>Bacteria</taxon>
        <taxon>Bacillati</taxon>
        <taxon>Bacillota</taxon>
        <taxon>Bacilli</taxon>
        <taxon>Bacillales</taxon>
        <taxon>Bacillaceae</taxon>
        <taxon>Caldibacillus</taxon>
    </lineage>
</organism>
<keyword evidence="2 3" id="KW-0378">Hydrolase</keyword>
<dbReference type="Gene3D" id="3.10.129.10">
    <property type="entry name" value="Hotdog Thioesterase"/>
    <property type="match status" value="1"/>
</dbReference>
<comment type="similarity">
    <text evidence="1">Belongs to the acyl coenzyme A hydrolase family.</text>
</comment>
<dbReference type="InterPro" id="IPR040170">
    <property type="entry name" value="Cytosol_ACT"/>
</dbReference>
<dbReference type="Pfam" id="PF03061">
    <property type="entry name" value="4HBT"/>
    <property type="match status" value="1"/>
</dbReference>
<evidence type="ECO:0000256" key="2">
    <source>
        <dbReference type="ARBA" id="ARBA00022801"/>
    </source>
</evidence>
<sequence length="177" mass="19742">MEEKKVLMKDTKAVKTARVFPQDTNNHGTLFGGKLIAYIDDIASISAQKLCRSPLVTASIDSVDFLRPIKLGDAVTLEAMVTWTGKTSMEVLVKVTSEHLLTGESHMAATSFLTFVALDEQGRPKPVPQVVPETEEEKWLNETGKQRAEFRKKRRIQSKELIEFLQARLDSGRPGIS</sequence>
<dbReference type="InterPro" id="IPR033120">
    <property type="entry name" value="HOTDOG_ACOT"/>
</dbReference>
<comment type="caution">
    <text evidence="5">The sequence shown here is derived from an EMBL/GenBank/DDBJ whole genome shotgun (WGS) entry which is preliminary data.</text>
</comment>
<evidence type="ECO:0000256" key="3">
    <source>
        <dbReference type="PROSITE-ProRule" id="PRU01106"/>
    </source>
</evidence>
<gene>
    <name evidence="5" type="ORF">Cdeb_02363</name>
</gene>
<dbReference type="PROSITE" id="PS51770">
    <property type="entry name" value="HOTDOG_ACOT"/>
    <property type="match status" value="1"/>
</dbReference>
<dbReference type="GO" id="GO:0052816">
    <property type="term" value="F:long-chain fatty acyl-CoA hydrolase activity"/>
    <property type="evidence" value="ECO:0007669"/>
    <property type="project" value="TreeGrafter"/>
</dbReference>
<dbReference type="GO" id="GO:0006637">
    <property type="term" value="P:acyl-CoA metabolic process"/>
    <property type="evidence" value="ECO:0007669"/>
    <property type="project" value="TreeGrafter"/>
</dbReference>
<dbReference type="InterPro" id="IPR006683">
    <property type="entry name" value="Thioestr_dom"/>
</dbReference>
<reference evidence="5 6" key="1">
    <citation type="submission" date="2013-12" db="EMBL/GenBank/DDBJ databases">
        <title>Genome and proteome characterization of Caldibacillus debilis GB1 derived from a cellulolytic aero-tolerant co-culture.</title>
        <authorList>
            <person name="Wushke S.T."/>
            <person name="Zhang X."/>
            <person name="Fristensky B."/>
            <person name="Wilkins J.A."/>
            <person name="Levin D.B."/>
            <person name="Sparling R."/>
        </authorList>
    </citation>
    <scope>NUCLEOTIDE SEQUENCE [LARGE SCALE GENOMIC DNA]</scope>
    <source>
        <strain evidence="5 6">GB1</strain>
    </source>
</reference>
<evidence type="ECO:0000313" key="5">
    <source>
        <dbReference type="EMBL" id="RKO63988.1"/>
    </source>
</evidence>
<keyword evidence="6" id="KW-1185">Reference proteome</keyword>
<dbReference type="EMBL" id="AZRV01000001">
    <property type="protein sequence ID" value="RKO63988.1"/>
    <property type="molecule type" value="Genomic_DNA"/>
</dbReference>
<dbReference type="InterPro" id="IPR029069">
    <property type="entry name" value="HotDog_dom_sf"/>
</dbReference>
<evidence type="ECO:0000256" key="1">
    <source>
        <dbReference type="ARBA" id="ARBA00010458"/>
    </source>
</evidence>
<dbReference type="SUPFAM" id="SSF54637">
    <property type="entry name" value="Thioesterase/thiol ester dehydrase-isomerase"/>
    <property type="match status" value="1"/>
</dbReference>